<feature type="domain" description="PPM-type phosphatase" evidence="11">
    <location>
        <begin position="154"/>
        <end position="414"/>
    </location>
</feature>
<dbReference type="PANTHER" id="PTHR47992">
    <property type="entry name" value="PROTEIN PHOSPHATASE"/>
    <property type="match status" value="1"/>
</dbReference>
<keyword evidence="3" id="KW-0812">Transmembrane</keyword>
<evidence type="ECO:0000256" key="9">
    <source>
        <dbReference type="PIRSR" id="PIRSR600175-1"/>
    </source>
</evidence>
<evidence type="ECO:0000256" key="4">
    <source>
        <dbReference type="ARBA" id="ARBA00022723"/>
    </source>
</evidence>
<comment type="subcellular location">
    <subcellularLocation>
        <location evidence="1">Membrane</location>
        <topology evidence="1">Multi-pass membrane protein</topology>
    </subcellularLocation>
</comment>
<dbReference type="PROSITE" id="PS51746">
    <property type="entry name" value="PPM_2"/>
    <property type="match status" value="1"/>
</dbReference>
<dbReference type="InterPro" id="IPR000222">
    <property type="entry name" value="PP2C_BS"/>
</dbReference>
<keyword evidence="13" id="KW-1185">Reference proteome</keyword>
<evidence type="ECO:0000313" key="13">
    <source>
        <dbReference type="Proteomes" id="UP000289886"/>
    </source>
</evidence>
<evidence type="ECO:0000256" key="3">
    <source>
        <dbReference type="ARBA" id="ARBA00022692"/>
    </source>
</evidence>
<keyword evidence="9" id="KW-0915">Sodium</keyword>
<proteinExistence type="inferred from homology"/>
<keyword evidence="7" id="KW-1133">Transmembrane helix</keyword>
<dbReference type="InterPro" id="IPR001932">
    <property type="entry name" value="PPM-type_phosphatase-like_dom"/>
</dbReference>
<dbReference type="InterPro" id="IPR036457">
    <property type="entry name" value="PPM-type-like_dom_sf"/>
</dbReference>
<comment type="similarity">
    <text evidence="10">Belongs to the PP2C family.</text>
</comment>
<dbReference type="InterPro" id="IPR037272">
    <property type="entry name" value="SNS_sf"/>
</dbReference>
<evidence type="ECO:0000256" key="1">
    <source>
        <dbReference type="ARBA" id="ARBA00004141"/>
    </source>
</evidence>
<dbReference type="InterPro" id="IPR015655">
    <property type="entry name" value="PP2C"/>
</dbReference>
<evidence type="ECO:0000256" key="10">
    <source>
        <dbReference type="RuleBase" id="RU003465"/>
    </source>
</evidence>
<dbReference type="GO" id="GO:0004722">
    <property type="term" value="F:protein serine/threonine phosphatase activity"/>
    <property type="evidence" value="ECO:0007669"/>
    <property type="project" value="InterPro"/>
</dbReference>
<evidence type="ECO:0000256" key="2">
    <source>
        <dbReference type="ARBA" id="ARBA00022448"/>
    </source>
</evidence>
<feature type="binding site" evidence="9">
    <location>
        <position position="11"/>
    </location>
    <ligand>
        <name>Na(+)</name>
        <dbReference type="ChEBI" id="CHEBI:29101"/>
        <label>1</label>
    </ligand>
</feature>
<dbReference type="PROSITE" id="PS01032">
    <property type="entry name" value="PPM_1"/>
    <property type="match status" value="1"/>
</dbReference>
<keyword evidence="8" id="KW-0472">Membrane</keyword>
<dbReference type="GO" id="GO:0046872">
    <property type="term" value="F:metal ion binding"/>
    <property type="evidence" value="ECO:0007669"/>
    <property type="project" value="UniProtKB-KW"/>
</dbReference>
<organism evidence="12 13">
    <name type="scientific">Acipenser ruthenus</name>
    <name type="common">Sterlet sturgeon</name>
    <dbReference type="NCBI Taxonomy" id="7906"/>
    <lineage>
        <taxon>Eukaryota</taxon>
        <taxon>Metazoa</taxon>
        <taxon>Chordata</taxon>
        <taxon>Craniata</taxon>
        <taxon>Vertebrata</taxon>
        <taxon>Euteleostomi</taxon>
        <taxon>Actinopterygii</taxon>
        <taxon>Chondrostei</taxon>
        <taxon>Acipenseriformes</taxon>
        <taxon>Acipenseridae</taxon>
        <taxon>Acipenser</taxon>
    </lineage>
</organism>
<feature type="binding site" evidence="9">
    <location>
        <position position="12"/>
    </location>
    <ligand>
        <name>Na(+)</name>
        <dbReference type="ChEBI" id="CHEBI:29101"/>
        <label>1</label>
    </ligand>
</feature>
<keyword evidence="2" id="KW-0813">Transport</keyword>
<gene>
    <name evidence="12" type="ORF">EOD39_2089</name>
</gene>
<dbReference type="SUPFAM" id="SSF161070">
    <property type="entry name" value="SNF-like"/>
    <property type="match status" value="1"/>
</dbReference>
<dbReference type="CDD" id="cd00143">
    <property type="entry name" value="PP2Cc"/>
    <property type="match status" value="1"/>
</dbReference>
<protein>
    <submittedName>
        <fullName evidence="12">Protein phosphatase 1K, mitochondrial</fullName>
    </submittedName>
</protein>
<reference evidence="12 13" key="1">
    <citation type="submission" date="2019-01" db="EMBL/GenBank/DDBJ databases">
        <title>Draft Genome and Complete Hox-Cluster Characterization of the Sterlet Sturgeon (Acipenser ruthenus).</title>
        <authorList>
            <person name="Wei Q."/>
        </authorList>
    </citation>
    <scope>NUCLEOTIDE SEQUENCE [LARGE SCALE GENOMIC DNA]</scope>
    <source>
        <strain evidence="12">WHYD16114868_AA</strain>
        <tissue evidence="12">Blood</tissue>
    </source>
</reference>
<dbReference type="Pfam" id="PF00209">
    <property type="entry name" value="SNF"/>
    <property type="match status" value="1"/>
</dbReference>
<accession>A0A662YZA2</accession>
<sequence length="414" mass="45427">MDFIMSCVGFAVGLGNVWRFPYLCYKNGGANGLKNPKHPTLSMLLKSKHRLTVVFIYSLNRRIVMSMAIAFFRHGRVVVERAVNIGAFCSKNSCNTIARGISSTSGRKNLAIVAERRFQQPAAWDNFGIWLDEPVVLPPRSVDASHNIKTNIPNAGCASQIGKRKENEDRYCIGKVSDSIYFFAVFDGHGGDAAAEFCSRNLRHFIMKNIQLDSDLESVLVKSFLQIDNAFLQSFYSSGEDVALCAGTTATVALLRNKTELVVASVGDSPAVLCREGKAEPLTEDHSPRRKDERQRIQQCGGFIDWNSAGEPYVNGRLAMTRSIGDLQVKPYGVTAEPEITAVKLQHTKDSFLVLTTDGVSGFMEGQEMCDIVKKCQDPSEAALIVADQLLYSLVHNRALGSTVPVGYEDAGIA</sequence>
<dbReference type="SUPFAM" id="SSF81606">
    <property type="entry name" value="PP2C-like"/>
    <property type="match status" value="1"/>
</dbReference>
<dbReference type="Pfam" id="PF00481">
    <property type="entry name" value="PP2C"/>
    <property type="match status" value="1"/>
</dbReference>
<evidence type="ECO:0000256" key="8">
    <source>
        <dbReference type="ARBA" id="ARBA00023136"/>
    </source>
</evidence>
<dbReference type="Gene3D" id="3.60.40.10">
    <property type="entry name" value="PPM-type phosphatase domain"/>
    <property type="match status" value="1"/>
</dbReference>
<dbReference type="InterPro" id="IPR000175">
    <property type="entry name" value="Na/ntran_symport"/>
</dbReference>
<dbReference type="PROSITE" id="PS50267">
    <property type="entry name" value="NA_NEUROTRAN_SYMP_3"/>
    <property type="match status" value="1"/>
</dbReference>
<dbReference type="GO" id="GO:0016020">
    <property type="term" value="C:membrane"/>
    <property type="evidence" value="ECO:0007669"/>
    <property type="project" value="UniProtKB-SubCell"/>
</dbReference>
<evidence type="ECO:0000256" key="5">
    <source>
        <dbReference type="ARBA" id="ARBA00022801"/>
    </source>
</evidence>
<dbReference type="EMBL" id="SCEB01000004">
    <property type="protein sequence ID" value="RXN02041.1"/>
    <property type="molecule type" value="Genomic_DNA"/>
</dbReference>
<feature type="binding site" evidence="9">
    <location>
        <position position="9"/>
    </location>
    <ligand>
        <name>Na(+)</name>
        <dbReference type="ChEBI" id="CHEBI:29101"/>
        <label>1</label>
    </ligand>
</feature>
<feature type="binding site" evidence="9">
    <location>
        <position position="16"/>
    </location>
    <ligand>
        <name>Na(+)</name>
        <dbReference type="ChEBI" id="CHEBI:29101"/>
        <label>1</label>
    </ligand>
</feature>
<evidence type="ECO:0000256" key="7">
    <source>
        <dbReference type="ARBA" id="ARBA00022989"/>
    </source>
</evidence>
<name>A0A662YZA2_ACIRT</name>
<keyword evidence="5 10" id="KW-0378">Hydrolase</keyword>
<evidence type="ECO:0000259" key="11">
    <source>
        <dbReference type="PROSITE" id="PS51746"/>
    </source>
</evidence>
<evidence type="ECO:0000256" key="6">
    <source>
        <dbReference type="ARBA" id="ARBA00022912"/>
    </source>
</evidence>
<dbReference type="SMART" id="SM00331">
    <property type="entry name" value="PP2C_SIG"/>
    <property type="match status" value="1"/>
</dbReference>
<keyword evidence="4 9" id="KW-0479">Metal-binding</keyword>
<evidence type="ECO:0000313" key="12">
    <source>
        <dbReference type="EMBL" id="RXN02041.1"/>
    </source>
</evidence>
<dbReference type="Proteomes" id="UP000289886">
    <property type="component" value="Unassembled WGS sequence"/>
</dbReference>
<dbReference type="AlphaFoldDB" id="A0A662YZA2"/>
<dbReference type="SMART" id="SM00332">
    <property type="entry name" value="PP2Cc"/>
    <property type="match status" value="1"/>
</dbReference>
<keyword evidence="6 10" id="KW-0904">Protein phosphatase</keyword>
<comment type="caution">
    <text evidence="12">The sequence shown here is derived from an EMBL/GenBank/DDBJ whole genome shotgun (WGS) entry which is preliminary data.</text>
</comment>